<evidence type="ECO:0000256" key="4">
    <source>
        <dbReference type="SAM" id="Phobius"/>
    </source>
</evidence>
<dbReference type="InterPro" id="IPR029787">
    <property type="entry name" value="Nucleotide_cyclase"/>
</dbReference>
<dbReference type="SMART" id="SM00304">
    <property type="entry name" value="HAMP"/>
    <property type="match status" value="1"/>
</dbReference>
<dbReference type="PROSITE" id="PS50885">
    <property type="entry name" value="HAMP"/>
    <property type="match status" value="1"/>
</dbReference>
<dbReference type="PROSITE" id="PS50887">
    <property type="entry name" value="GGDEF"/>
    <property type="match status" value="1"/>
</dbReference>
<evidence type="ECO:0000313" key="7">
    <source>
        <dbReference type="EMBL" id="RKQ18482.1"/>
    </source>
</evidence>
<feature type="domain" description="HAMP" evidence="5">
    <location>
        <begin position="219"/>
        <end position="272"/>
    </location>
</feature>
<dbReference type="GO" id="GO:0052621">
    <property type="term" value="F:diguanylate cyclase activity"/>
    <property type="evidence" value="ECO:0007669"/>
    <property type="project" value="TreeGrafter"/>
</dbReference>
<dbReference type="GO" id="GO:0005886">
    <property type="term" value="C:plasma membrane"/>
    <property type="evidence" value="ECO:0007669"/>
    <property type="project" value="UniProtKB-SubCell"/>
</dbReference>
<dbReference type="Gene3D" id="6.10.340.10">
    <property type="match status" value="1"/>
</dbReference>
<keyword evidence="3 4" id="KW-0472">Membrane</keyword>
<evidence type="ECO:0000313" key="8">
    <source>
        <dbReference type="Proteomes" id="UP000272238"/>
    </source>
</evidence>
<dbReference type="InterPro" id="IPR007891">
    <property type="entry name" value="CHASE3"/>
</dbReference>
<dbReference type="Pfam" id="PF00990">
    <property type="entry name" value="GGDEF"/>
    <property type="match status" value="1"/>
</dbReference>
<dbReference type="EMBL" id="RBZN01000008">
    <property type="protein sequence ID" value="RKQ18482.1"/>
    <property type="molecule type" value="Genomic_DNA"/>
</dbReference>
<dbReference type="InterPro" id="IPR003660">
    <property type="entry name" value="HAMP_dom"/>
</dbReference>
<comment type="caution">
    <text evidence="7">The sequence shown here is derived from an EMBL/GenBank/DDBJ whole genome shotgun (WGS) entry which is preliminary data.</text>
</comment>
<dbReference type="InterPro" id="IPR043128">
    <property type="entry name" value="Rev_trsase/Diguanyl_cyclase"/>
</dbReference>
<organism evidence="7 8">
    <name type="scientific">Ureibacillus endophyticus</name>
    <dbReference type="NCBI Taxonomy" id="1978490"/>
    <lineage>
        <taxon>Bacteria</taxon>
        <taxon>Bacillati</taxon>
        <taxon>Bacillota</taxon>
        <taxon>Bacilli</taxon>
        <taxon>Bacillales</taxon>
        <taxon>Caryophanaceae</taxon>
        <taxon>Ureibacillus</taxon>
    </lineage>
</organism>
<accession>A0A494Z7C4</accession>
<sequence>MFLGKYVIKSMKFHSLGKLGNKLLNSIIFSAILIIIVVILLTFSIRFALDANIKGQRILDTIDVSANQLFRSIIDQETGQRGYSLTNHEEFLEPYYLGQAEFSKSSANLLSNTKSFEKLQNKALEIIQLGEHWQSTYAEMFVEQGRNGENLNINLLDDAKHASDDFRTNFFEFSKSIDEERTIVRNTMKYRINMTLIILVATIIVIMLVNLLINFRILKELIKPIIKLSSCVQSYTEHDFTKEVPIYNKQDELADLIRNVGVMRTELSSNIHSLEAKVNFDGLTGLYNRRFFNDVFTNVWEESLETTEPLSFILLDIDYFKDYNDTYGHLKGDECLKRISKKLKEFNKEPNSYVARLGGEEFVVLLRNQNKQQTLQVVEEIRAAILALRIPHQTSLTNEYVTVSIGVSTITPTENLKPSDMYIMADQALYESKNNGRNQVTNYGKKKEYLTL</sequence>
<evidence type="ECO:0000256" key="1">
    <source>
        <dbReference type="ARBA" id="ARBA00004236"/>
    </source>
</evidence>
<comment type="subcellular location">
    <subcellularLocation>
        <location evidence="1">Cell membrane</location>
    </subcellularLocation>
</comment>
<keyword evidence="4" id="KW-0812">Transmembrane</keyword>
<dbReference type="NCBIfam" id="TIGR00254">
    <property type="entry name" value="GGDEF"/>
    <property type="match status" value="1"/>
</dbReference>
<proteinExistence type="predicted"/>
<dbReference type="GO" id="GO:0007165">
    <property type="term" value="P:signal transduction"/>
    <property type="evidence" value="ECO:0007669"/>
    <property type="project" value="InterPro"/>
</dbReference>
<dbReference type="FunFam" id="3.30.70.270:FF:000001">
    <property type="entry name" value="Diguanylate cyclase domain protein"/>
    <property type="match status" value="1"/>
</dbReference>
<dbReference type="PANTHER" id="PTHR45138:SF9">
    <property type="entry name" value="DIGUANYLATE CYCLASE DGCM-RELATED"/>
    <property type="match status" value="1"/>
</dbReference>
<feature type="transmembrane region" description="Helical" evidence="4">
    <location>
        <begin position="194"/>
        <end position="213"/>
    </location>
</feature>
<name>A0A494Z7C4_9BACL</name>
<dbReference type="CDD" id="cd06225">
    <property type="entry name" value="HAMP"/>
    <property type="match status" value="1"/>
</dbReference>
<gene>
    <name evidence="7" type="ORF">D8M03_05400</name>
</gene>
<keyword evidence="8" id="KW-1185">Reference proteome</keyword>
<dbReference type="GO" id="GO:0043709">
    <property type="term" value="P:cell adhesion involved in single-species biofilm formation"/>
    <property type="evidence" value="ECO:0007669"/>
    <property type="project" value="TreeGrafter"/>
</dbReference>
<dbReference type="InterPro" id="IPR050469">
    <property type="entry name" value="Diguanylate_Cyclase"/>
</dbReference>
<dbReference type="Proteomes" id="UP000272238">
    <property type="component" value="Unassembled WGS sequence"/>
</dbReference>
<dbReference type="CDD" id="cd01949">
    <property type="entry name" value="GGDEF"/>
    <property type="match status" value="1"/>
</dbReference>
<feature type="domain" description="GGDEF" evidence="6">
    <location>
        <begin position="308"/>
        <end position="445"/>
    </location>
</feature>
<dbReference type="Pfam" id="PF05227">
    <property type="entry name" value="CHASE3"/>
    <property type="match status" value="1"/>
</dbReference>
<dbReference type="Gene3D" id="3.30.70.270">
    <property type="match status" value="1"/>
</dbReference>
<evidence type="ECO:0000256" key="2">
    <source>
        <dbReference type="ARBA" id="ARBA00022475"/>
    </source>
</evidence>
<evidence type="ECO:0000256" key="3">
    <source>
        <dbReference type="ARBA" id="ARBA00023136"/>
    </source>
</evidence>
<evidence type="ECO:0000259" key="6">
    <source>
        <dbReference type="PROSITE" id="PS50887"/>
    </source>
</evidence>
<dbReference type="GO" id="GO:1902201">
    <property type="term" value="P:negative regulation of bacterial-type flagellum-dependent cell motility"/>
    <property type="evidence" value="ECO:0007669"/>
    <property type="project" value="TreeGrafter"/>
</dbReference>
<dbReference type="OrthoDB" id="9759607at2"/>
<reference evidence="7 8" key="1">
    <citation type="journal article" date="2016" name="Antonie Van Leeuwenhoek">
        <title>Lysinibacillus endophyticus sp. nov., an indole-3-acetic acid producing endophytic bacterium isolated from corn root (Zea mays cv. Xinken-5).</title>
        <authorList>
            <person name="Yu J."/>
            <person name="Guan X."/>
            <person name="Liu C."/>
            <person name="Xiang W."/>
            <person name="Yu Z."/>
            <person name="Liu X."/>
            <person name="Wang G."/>
        </authorList>
    </citation>
    <scope>NUCLEOTIDE SEQUENCE [LARGE SCALE GENOMIC DNA]</scope>
    <source>
        <strain evidence="7 8">DSM 100506</strain>
    </source>
</reference>
<dbReference type="SUPFAM" id="SSF55073">
    <property type="entry name" value="Nucleotide cyclase"/>
    <property type="match status" value="1"/>
</dbReference>
<dbReference type="InterPro" id="IPR000160">
    <property type="entry name" value="GGDEF_dom"/>
</dbReference>
<keyword evidence="4" id="KW-1133">Transmembrane helix</keyword>
<dbReference type="SMART" id="SM00267">
    <property type="entry name" value="GGDEF"/>
    <property type="match status" value="1"/>
</dbReference>
<dbReference type="SUPFAM" id="SSF158472">
    <property type="entry name" value="HAMP domain-like"/>
    <property type="match status" value="1"/>
</dbReference>
<dbReference type="PANTHER" id="PTHR45138">
    <property type="entry name" value="REGULATORY COMPONENTS OF SENSORY TRANSDUCTION SYSTEM"/>
    <property type="match status" value="1"/>
</dbReference>
<dbReference type="AlphaFoldDB" id="A0A494Z7C4"/>
<keyword evidence="2" id="KW-1003">Cell membrane</keyword>
<protein>
    <submittedName>
        <fullName evidence="7">Diguanylate cyclase</fullName>
    </submittedName>
</protein>
<feature type="transmembrane region" description="Helical" evidence="4">
    <location>
        <begin position="27"/>
        <end position="49"/>
    </location>
</feature>
<evidence type="ECO:0000259" key="5">
    <source>
        <dbReference type="PROSITE" id="PS50885"/>
    </source>
</evidence>